<accession>A0A371CU04</accession>
<protein>
    <submittedName>
        <fullName evidence="1">Uncharacterized protein</fullName>
    </submittedName>
</protein>
<dbReference type="AlphaFoldDB" id="A0A371CU04"/>
<sequence length="186" mass="20834">MPLTRAEVGEAFAACSVQMQSAQCARRACIVGRTTLVSLVPGCILEYSFGHAHTHPLHRDGTQVRRPPVHYILTTCSTSRRSGEMAVGIQCARPRHRRTPGRAAHTDSTPRGVEDYVAAIPIAAGICSHQRSRRHARRSKFRTPSRRVCSDWRRIRSWRSVAGRPIRACAYDPRRSASHLATYFPH</sequence>
<keyword evidence="2" id="KW-1185">Reference proteome</keyword>
<name>A0A371CU04_9APHY</name>
<reference evidence="1 2" key="1">
    <citation type="journal article" date="2018" name="Biotechnol. Biofuels">
        <title>Integrative visual omics of the white-rot fungus Polyporus brumalis exposes the biotechnological potential of its oxidative enzymes for delignifying raw plant biomass.</title>
        <authorList>
            <person name="Miyauchi S."/>
            <person name="Rancon A."/>
            <person name="Drula E."/>
            <person name="Hage H."/>
            <person name="Chaduli D."/>
            <person name="Favel A."/>
            <person name="Grisel S."/>
            <person name="Henrissat B."/>
            <person name="Herpoel-Gimbert I."/>
            <person name="Ruiz-Duenas F.J."/>
            <person name="Chevret D."/>
            <person name="Hainaut M."/>
            <person name="Lin J."/>
            <person name="Wang M."/>
            <person name="Pangilinan J."/>
            <person name="Lipzen A."/>
            <person name="Lesage-Meessen L."/>
            <person name="Navarro D."/>
            <person name="Riley R."/>
            <person name="Grigoriev I.V."/>
            <person name="Zhou S."/>
            <person name="Raouche S."/>
            <person name="Rosso M.N."/>
        </authorList>
    </citation>
    <scope>NUCLEOTIDE SEQUENCE [LARGE SCALE GENOMIC DNA]</scope>
    <source>
        <strain evidence="1 2">BRFM 1820</strain>
    </source>
</reference>
<evidence type="ECO:0000313" key="1">
    <source>
        <dbReference type="EMBL" id="RDX43752.1"/>
    </source>
</evidence>
<proteinExistence type="predicted"/>
<dbReference type="EMBL" id="KZ857460">
    <property type="protein sequence ID" value="RDX43752.1"/>
    <property type="molecule type" value="Genomic_DNA"/>
</dbReference>
<evidence type="ECO:0000313" key="2">
    <source>
        <dbReference type="Proteomes" id="UP000256964"/>
    </source>
</evidence>
<gene>
    <name evidence="1" type="ORF">OH76DRAFT_1183605</name>
</gene>
<dbReference type="Proteomes" id="UP000256964">
    <property type="component" value="Unassembled WGS sequence"/>
</dbReference>
<organism evidence="1 2">
    <name type="scientific">Lentinus brumalis</name>
    <dbReference type="NCBI Taxonomy" id="2498619"/>
    <lineage>
        <taxon>Eukaryota</taxon>
        <taxon>Fungi</taxon>
        <taxon>Dikarya</taxon>
        <taxon>Basidiomycota</taxon>
        <taxon>Agaricomycotina</taxon>
        <taxon>Agaricomycetes</taxon>
        <taxon>Polyporales</taxon>
        <taxon>Polyporaceae</taxon>
        <taxon>Lentinus</taxon>
    </lineage>
</organism>